<dbReference type="Gene3D" id="1.10.10.10">
    <property type="entry name" value="Winged helix-like DNA-binding domain superfamily/Winged helix DNA-binding domain"/>
    <property type="match status" value="1"/>
</dbReference>
<dbReference type="PANTHER" id="PTHR33204:SF18">
    <property type="entry name" value="TRANSCRIPTIONAL REGULATORY PROTEIN"/>
    <property type="match status" value="1"/>
</dbReference>
<evidence type="ECO:0000256" key="2">
    <source>
        <dbReference type="ARBA" id="ARBA00023125"/>
    </source>
</evidence>
<dbReference type="EMBL" id="CP044232">
    <property type="protein sequence ID" value="QEW03267.1"/>
    <property type="molecule type" value="Genomic_DNA"/>
</dbReference>
<accession>A0A5J6L464</accession>
<dbReference type="InterPro" id="IPR036390">
    <property type="entry name" value="WH_DNA-bd_sf"/>
</dbReference>
<dbReference type="SUPFAM" id="SSF46785">
    <property type="entry name" value="Winged helix' DNA-binding domain"/>
    <property type="match status" value="1"/>
</dbReference>
<dbReference type="Pfam" id="PF01638">
    <property type="entry name" value="HxlR"/>
    <property type="match status" value="1"/>
</dbReference>
<proteinExistence type="predicted"/>
<evidence type="ECO:0000256" key="3">
    <source>
        <dbReference type="ARBA" id="ARBA00023163"/>
    </source>
</evidence>
<dbReference type="InterPro" id="IPR036388">
    <property type="entry name" value="WH-like_DNA-bd_sf"/>
</dbReference>
<evidence type="ECO:0000256" key="1">
    <source>
        <dbReference type="ARBA" id="ARBA00023015"/>
    </source>
</evidence>
<sequence length="250" mass="26175">MRGTLNLSRSRVKIAANIAEGRADVPIKHTYAEHGDACRAANALDVVGDRWSLVIAREVVLGPKRFADLLASVRGITPSVLSERLRTLQAAGVVEPVVLSDLGRTRAYQATPWGRGLESVLESLGRWYSAGPSPETAGGMTPDGVALAMRTMAPPGWSSGPALALTLHDGRLSDPPSFPYTVDSDDGRLTVTPGLPAAARTSIRADATAWSEVLFGTTSLAAAEHDGGVVVGGDRSEAARLVKAFRTPAA</sequence>
<dbReference type="PROSITE" id="PS51118">
    <property type="entry name" value="HTH_HXLR"/>
    <property type="match status" value="1"/>
</dbReference>
<dbReference type="InterPro" id="IPR002577">
    <property type="entry name" value="HTH_HxlR"/>
</dbReference>
<evidence type="ECO:0000259" key="4">
    <source>
        <dbReference type="PROSITE" id="PS51118"/>
    </source>
</evidence>
<dbReference type="SUPFAM" id="SSF55718">
    <property type="entry name" value="SCP-like"/>
    <property type="match status" value="1"/>
</dbReference>
<evidence type="ECO:0000313" key="5">
    <source>
        <dbReference type="EMBL" id="QEW03267.1"/>
    </source>
</evidence>
<organism evidence="5 6">
    <name type="scientific">Microbacterium lushaniae</name>
    <dbReference type="NCBI Taxonomy" id="2614639"/>
    <lineage>
        <taxon>Bacteria</taxon>
        <taxon>Bacillati</taxon>
        <taxon>Actinomycetota</taxon>
        <taxon>Actinomycetes</taxon>
        <taxon>Micrococcales</taxon>
        <taxon>Microbacteriaceae</taxon>
        <taxon>Microbacterium</taxon>
    </lineage>
</organism>
<keyword evidence="3" id="KW-0804">Transcription</keyword>
<protein>
    <submittedName>
        <fullName evidence="5">Helix-turn-helix transcriptional regulator</fullName>
    </submittedName>
</protein>
<dbReference type="InterPro" id="IPR036527">
    <property type="entry name" value="SCP2_sterol-bd_dom_sf"/>
</dbReference>
<dbReference type="GO" id="GO:0003677">
    <property type="term" value="F:DNA binding"/>
    <property type="evidence" value="ECO:0007669"/>
    <property type="project" value="UniProtKB-KW"/>
</dbReference>
<keyword evidence="2" id="KW-0238">DNA-binding</keyword>
<keyword evidence="6" id="KW-1185">Reference proteome</keyword>
<feature type="domain" description="HTH hxlR-type" evidence="4">
    <location>
        <begin position="38"/>
        <end position="136"/>
    </location>
</feature>
<name>A0A5J6L464_9MICO</name>
<dbReference type="Gene3D" id="3.30.1050.10">
    <property type="entry name" value="SCP2 sterol-binding domain"/>
    <property type="match status" value="1"/>
</dbReference>
<dbReference type="KEGG" id="mlz:F6J85_09220"/>
<gene>
    <name evidence="5" type="ORF">F6J85_09220</name>
</gene>
<dbReference type="AlphaFoldDB" id="A0A5J6L464"/>
<keyword evidence="1" id="KW-0805">Transcription regulation</keyword>
<evidence type="ECO:0000313" key="6">
    <source>
        <dbReference type="Proteomes" id="UP000325516"/>
    </source>
</evidence>
<dbReference type="PANTHER" id="PTHR33204">
    <property type="entry name" value="TRANSCRIPTIONAL REGULATOR, MARR FAMILY"/>
    <property type="match status" value="1"/>
</dbReference>
<reference evidence="6" key="1">
    <citation type="submission" date="2019-09" db="EMBL/GenBank/DDBJ databases">
        <title>Mumia zhuanghuii sp. nov. isolated from the intestinal contents of plateau pika (Ochotona curzoniae) in the Qinghai-Tibet plateau of China.</title>
        <authorList>
            <person name="Tian Z."/>
        </authorList>
    </citation>
    <scope>NUCLEOTIDE SEQUENCE [LARGE SCALE GENOMIC DNA]</scope>
    <source>
        <strain evidence="6">L-031</strain>
    </source>
</reference>
<dbReference type="Proteomes" id="UP000325516">
    <property type="component" value="Chromosome"/>
</dbReference>